<sequence length="72" mass="7487">MSAAALRRISKTFGKAVPQEARALAAKVQGEIAGELKHGGDATPMRVYLSAALSKLCITPAVALKSPGWRAP</sequence>
<organism evidence="1 2">
    <name type="scientific">Ramlibacter tataouinensis</name>
    <dbReference type="NCBI Taxonomy" id="94132"/>
    <lineage>
        <taxon>Bacteria</taxon>
        <taxon>Pseudomonadati</taxon>
        <taxon>Pseudomonadota</taxon>
        <taxon>Betaproteobacteria</taxon>
        <taxon>Burkholderiales</taxon>
        <taxon>Comamonadaceae</taxon>
        <taxon>Ramlibacter</taxon>
    </lineage>
</organism>
<protein>
    <submittedName>
        <fullName evidence="1">Uncharacterized protein</fullName>
    </submittedName>
</protein>
<evidence type="ECO:0000313" key="2">
    <source>
        <dbReference type="Proteomes" id="UP000070433"/>
    </source>
</evidence>
<keyword evidence="2" id="KW-1185">Reference proteome</keyword>
<evidence type="ECO:0000313" key="1">
    <source>
        <dbReference type="EMBL" id="AMO22700.1"/>
    </source>
</evidence>
<accession>A0A127JRV0</accession>
<dbReference type="Proteomes" id="UP000070433">
    <property type="component" value="Chromosome"/>
</dbReference>
<reference evidence="1 2" key="1">
    <citation type="journal article" date="2014" name="Int. J. Syst. Evol. Microbiol.">
        <title>Ramlibacter solisilvae sp. nov., isolated from forest soil, and emended description of the genus Ramlibacter.</title>
        <authorList>
            <person name="Lee H.J."/>
            <person name="Lee S.H."/>
            <person name="Lee S.S."/>
            <person name="Lee J.S."/>
            <person name="Kim Y."/>
            <person name="Kim S.C."/>
            <person name="Jeon C.O."/>
        </authorList>
    </citation>
    <scope>NUCLEOTIDE SEQUENCE [LARGE SCALE GENOMIC DNA]</scope>
    <source>
        <strain evidence="1 2">5-10</strain>
    </source>
</reference>
<dbReference type="EMBL" id="CP010951">
    <property type="protein sequence ID" value="AMO22700.1"/>
    <property type="molecule type" value="Genomic_DNA"/>
</dbReference>
<gene>
    <name evidence="1" type="ORF">UC35_07180</name>
</gene>
<dbReference type="AlphaFoldDB" id="A0A127JRV0"/>
<dbReference type="RefSeq" id="WP_061497566.1">
    <property type="nucleotide sequence ID" value="NZ_CP010951.1"/>
</dbReference>
<name>A0A127JRV0_9BURK</name>
<proteinExistence type="predicted"/>